<feature type="domain" description="Glycosyltransferase subfamily 4-like N-terminal" evidence="3">
    <location>
        <begin position="50"/>
        <end position="149"/>
    </location>
</feature>
<organism evidence="4 5">
    <name type="scientific">Ruminococcus turbiniformis</name>
    <dbReference type="NCBI Taxonomy" id="2881258"/>
    <lineage>
        <taxon>Bacteria</taxon>
        <taxon>Bacillati</taxon>
        <taxon>Bacillota</taxon>
        <taxon>Clostridia</taxon>
        <taxon>Eubacteriales</taxon>
        <taxon>Oscillospiraceae</taxon>
        <taxon>Ruminococcus</taxon>
    </lineage>
</organism>
<dbReference type="PANTHER" id="PTHR46401:SF2">
    <property type="entry name" value="GLYCOSYLTRANSFERASE WBBK-RELATED"/>
    <property type="match status" value="1"/>
</dbReference>
<comment type="caution">
    <text evidence="4">The sequence shown here is derived from an EMBL/GenBank/DDBJ whole genome shotgun (WGS) entry which is preliminary data.</text>
</comment>
<evidence type="ECO:0000256" key="1">
    <source>
        <dbReference type="ARBA" id="ARBA00022679"/>
    </source>
</evidence>
<evidence type="ECO:0000313" key="5">
    <source>
        <dbReference type="Proteomes" id="UP001198151"/>
    </source>
</evidence>
<name>A0ABS8G1B9_9FIRM</name>
<keyword evidence="5" id="KW-1185">Reference proteome</keyword>
<dbReference type="Proteomes" id="UP001198151">
    <property type="component" value="Unassembled WGS sequence"/>
</dbReference>
<dbReference type="RefSeq" id="WP_227709036.1">
    <property type="nucleotide sequence ID" value="NZ_JAJEQX010000046.1"/>
</dbReference>
<gene>
    <name evidence="4" type="ORF">LKD70_16835</name>
</gene>
<dbReference type="Gene3D" id="3.40.50.2000">
    <property type="entry name" value="Glycogen Phosphorylase B"/>
    <property type="match status" value="2"/>
</dbReference>
<dbReference type="EMBL" id="JAJEQX010000046">
    <property type="protein sequence ID" value="MCC2256058.1"/>
    <property type="molecule type" value="Genomic_DNA"/>
</dbReference>
<evidence type="ECO:0000313" key="4">
    <source>
        <dbReference type="EMBL" id="MCC2256058.1"/>
    </source>
</evidence>
<dbReference type="InterPro" id="IPR028098">
    <property type="entry name" value="Glyco_trans_4-like_N"/>
</dbReference>
<dbReference type="PANTHER" id="PTHR46401">
    <property type="entry name" value="GLYCOSYLTRANSFERASE WBBK-RELATED"/>
    <property type="match status" value="1"/>
</dbReference>
<reference evidence="4 5" key="1">
    <citation type="submission" date="2021-10" db="EMBL/GenBank/DDBJ databases">
        <title>Anaerobic single-cell dispensing facilitates the cultivation of human gut bacteria.</title>
        <authorList>
            <person name="Afrizal A."/>
        </authorList>
    </citation>
    <scope>NUCLEOTIDE SEQUENCE [LARGE SCALE GENOMIC DNA]</scope>
    <source>
        <strain evidence="4 5">CLA-AA-H200</strain>
    </source>
</reference>
<accession>A0ABS8G1B9</accession>
<protein>
    <submittedName>
        <fullName evidence="4">Glycosyltransferase</fullName>
    </submittedName>
</protein>
<evidence type="ECO:0000259" key="3">
    <source>
        <dbReference type="Pfam" id="PF13439"/>
    </source>
</evidence>
<evidence type="ECO:0000259" key="2">
    <source>
        <dbReference type="Pfam" id="PF00534"/>
    </source>
</evidence>
<dbReference type="SUPFAM" id="SSF53756">
    <property type="entry name" value="UDP-Glycosyltransferase/glycogen phosphorylase"/>
    <property type="match status" value="1"/>
</dbReference>
<feature type="domain" description="Glycosyl transferase family 1" evidence="2">
    <location>
        <begin position="167"/>
        <end position="308"/>
    </location>
</feature>
<dbReference type="Pfam" id="PF00534">
    <property type="entry name" value="Glycos_transf_1"/>
    <property type="match status" value="1"/>
</dbReference>
<dbReference type="Pfam" id="PF13439">
    <property type="entry name" value="Glyco_transf_4"/>
    <property type="match status" value="1"/>
</dbReference>
<sequence>MKVLVQTYDTAFQNTAGGVHNRIVRTAEAVRKTGCTVDYFDKFNTIADEYDILHVFMLDISNLGLMKYAKSKGMKVVLSAVVGLDKAASIDFYWTIRKIPVMTTYKLLFQMCELADAIIAETKKEADFIAKHYHVTSEKILVIPNGADTPETNSQMIFDVIGKRCQYALEVARFDKNKNQINVIRGLKGTNTEVVFAGGPDFSDNGYYEECLEIAKDSPNIHFLGWLDTESELLKSAYVNAKVLIAPSFHETFGLSIVEGAMAGAVPVISNTLPILDYDVFHDCLTIDPNNPEDIRRQLEKAMLIENTPAFRAKIQEAFSWANIAEQHLKLYRGLTNESF</sequence>
<keyword evidence="1" id="KW-0808">Transferase</keyword>
<proteinExistence type="predicted"/>
<dbReference type="InterPro" id="IPR001296">
    <property type="entry name" value="Glyco_trans_1"/>
</dbReference>